<sequence>MSTSWEGGSKMWLVHPTPLDSIGVCGVAFLTTAAVLSSPDAHRIVCIANSASSCLSLFRYEVQLRNGWNFCTFRVLFCFFPRSSLSVLFFSHSTTTPRMMYKLSTPEVDPRLAKFVELIPDRPKNRRRIAKTLLQKHIAINVFLYPATNNGIRLPKKVEDIISALEMWFRGRIASLTTFMEHWVRAERVIEIAWIVYNWSLEGQTAPLSLPSPLTKEYSSSTDAVSNAACPQKEENCQEPAHVVVAPVTLEEDVGDVDPRFAGFIDHFPESGKVWKLVRRILRKHVAFDVFLQPGFNSVMQQPKKVEDIISLLRERYGGRSRGEALPPVLEHWNR</sequence>
<proteinExistence type="predicted"/>
<evidence type="ECO:0000313" key="1">
    <source>
        <dbReference type="EMBL" id="RPA82447.1"/>
    </source>
</evidence>
<gene>
    <name evidence="1" type="ORF">BJ508DRAFT_88769</name>
</gene>
<reference evidence="1 2" key="1">
    <citation type="journal article" date="2018" name="Nat. Ecol. Evol.">
        <title>Pezizomycetes genomes reveal the molecular basis of ectomycorrhizal truffle lifestyle.</title>
        <authorList>
            <person name="Murat C."/>
            <person name="Payen T."/>
            <person name="Noel B."/>
            <person name="Kuo A."/>
            <person name="Morin E."/>
            <person name="Chen J."/>
            <person name="Kohler A."/>
            <person name="Krizsan K."/>
            <person name="Balestrini R."/>
            <person name="Da Silva C."/>
            <person name="Montanini B."/>
            <person name="Hainaut M."/>
            <person name="Levati E."/>
            <person name="Barry K.W."/>
            <person name="Belfiori B."/>
            <person name="Cichocki N."/>
            <person name="Clum A."/>
            <person name="Dockter R.B."/>
            <person name="Fauchery L."/>
            <person name="Guy J."/>
            <person name="Iotti M."/>
            <person name="Le Tacon F."/>
            <person name="Lindquist E.A."/>
            <person name="Lipzen A."/>
            <person name="Malagnac F."/>
            <person name="Mello A."/>
            <person name="Molinier V."/>
            <person name="Miyauchi S."/>
            <person name="Poulain J."/>
            <person name="Riccioni C."/>
            <person name="Rubini A."/>
            <person name="Sitrit Y."/>
            <person name="Splivallo R."/>
            <person name="Traeger S."/>
            <person name="Wang M."/>
            <person name="Zifcakova L."/>
            <person name="Wipf D."/>
            <person name="Zambonelli A."/>
            <person name="Paolocci F."/>
            <person name="Nowrousian M."/>
            <person name="Ottonello S."/>
            <person name="Baldrian P."/>
            <person name="Spatafora J.W."/>
            <person name="Henrissat B."/>
            <person name="Nagy L.G."/>
            <person name="Aury J.M."/>
            <person name="Wincker P."/>
            <person name="Grigoriev I.V."/>
            <person name="Bonfante P."/>
            <person name="Martin F.M."/>
        </authorList>
    </citation>
    <scope>NUCLEOTIDE SEQUENCE [LARGE SCALE GENOMIC DNA]</scope>
    <source>
        <strain evidence="1 2">RN42</strain>
    </source>
</reference>
<accession>A0A3N4IAE8</accession>
<evidence type="ECO:0000313" key="2">
    <source>
        <dbReference type="Proteomes" id="UP000275078"/>
    </source>
</evidence>
<dbReference type="Proteomes" id="UP000275078">
    <property type="component" value="Unassembled WGS sequence"/>
</dbReference>
<name>A0A3N4IAE8_ASCIM</name>
<organism evidence="1 2">
    <name type="scientific">Ascobolus immersus RN42</name>
    <dbReference type="NCBI Taxonomy" id="1160509"/>
    <lineage>
        <taxon>Eukaryota</taxon>
        <taxon>Fungi</taxon>
        <taxon>Dikarya</taxon>
        <taxon>Ascomycota</taxon>
        <taxon>Pezizomycotina</taxon>
        <taxon>Pezizomycetes</taxon>
        <taxon>Pezizales</taxon>
        <taxon>Ascobolaceae</taxon>
        <taxon>Ascobolus</taxon>
    </lineage>
</organism>
<dbReference type="AlphaFoldDB" id="A0A3N4IAE8"/>
<keyword evidence="2" id="KW-1185">Reference proteome</keyword>
<dbReference type="EMBL" id="ML119671">
    <property type="protein sequence ID" value="RPA82447.1"/>
    <property type="molecule type" value="Genomic_DNA"/>
</dbReference>
<protein>
    <submittedName>
        <fullName evidence="1">Uncharacterized protein</fullName>
    </submittedName>
</protein>